<evidence type="ECO:0000313" key="4">
    <source>
        <dbReference type="Proteomes" id="UP001214628"/>
    </source>
</evidence>
<organism evidence="3 4">
    <name type="scientific">Malassezia psittaci</name>
    <dbReference type="NCBI Taxonomy" id="1821823"/>
    <lineage>
        <taxon>Eukaryota</taxon>
        <taxon>Fungi</taxon>
        <taxon>Dikarya</taxon>
        <taxon>Basidiomycota</taxon>
        <taxon>Ustilaginomycotina</taxon>
        <taxon>Malasseziomycetes</taxon>
        <taxon>Malasseziales</taxon>
        <taxon>Malasseziaceae</taxon>
        <taxon>Malassezia</taxon>
    </lineage>
</organism>
<name>A0AAF0F7Z7_9BASI</name>
<proteinExistence type="predicted"/>
<dbReference type="Gene3D" id="2.60.120.330">
    <property type="entry name" value="B-lactam Antibiotic, Isopenicillin N Synthase, Chain"/>
    <property type="match status" value="1"/>
</dbReference>
<reference evidence="3" key="1">
    <citation type="submission" date="2023-02" db="EMBL/GenBank/DDBJ databases">
        <title>Mating type loci evolution in Malassezia.</title>
        <authorList>
            <person name="Coelho M.A."/>
        </authorList>
    </citation>
    <scope>NUCLEOTIDE SEQUENCE</scope>
    <source>
        <strain evidence="3">CBS 14136</strain>
    </source>
</reference>
<evidence type="ECO:0000259" key="2">
    <source>
        <dbReference type="Pfam" id="PF14226"/>
    </source>
</evidence>
<feature type="domain" description="Isopenicillin N synthase-like Fe(2+) 2OG dioxygenase" evidence="1">
    <location>
        <begin position="198"/>
        <end position="288"/>
    </location>
</feature>
<protein>
    <recommendedName>
        <fullName evidence="5">Clavaminate synthase-like protein</fullName>
    </recommendedName>
</protein>
<sequence length="411" mass="47007">MSNTTTVDLPAWVPPAPSKQDDFQWAPLHTLDLSQIRGEGFTDVPQEIVEQVGNAFTKDGFAYAINHGLSNEEVLRQFSIGQYAFDNVTENEKMRCVANMRDHGSFVGYKPMGHWQIDGVKDRIEQLNFGSQSFTPEQRARFPKEMQALIDEVQEFSRFNHDVILRKILNVLSLVLKLPVDTLWNLSKEPEKQGLDLLRYALYRPAPKEDDEKSNGVRLQGHTDFNSVSILWSQPITSLEVLMPDGKWRMVRHRPNSLVLNLGDAMHFLSGGFLKPTIHRVVAPPQDQAHYNRLGLFYFALFNDHTPLTPLTESPLVREAYKDRNFFAEREKQGLPPPTAGEWERMRVRAYGQGNSTKGEDGHDHEKIGGVDVTLYNDTEKKAMLHHTNQEIHNARNHGQLNQFRAMARVQ</sequence>
<keyword evidence="4" id="KW-1185">Reference proteome</keyword>
<dbReference type="AlphaFoldDB" id="A0AAF0F7Z7"/>
<dbReference type="PANTHER" id="PTHR47990">
    <property type="entry name" value="2-OXOGLUTARATE (2OG) AND FE(II)-DEPENDENT OXYGENASE SUPERFAMILY PROTEIN-RELATED"/>
    <property type="match status" value="1"/>
</dbReference>
<dbReference type="PRINTS" id="PR00682">
    <property type="entry name" value="IPNSYNTHASE"/>
</dbReference>
<dbReference type="Proteomes" id="UP001214628">
    <property type="component" value="Chromosome 1"/>
</dbReference>
<dbReference type="InterPro" id="IPR027443">
    <property type="entry name" value="IPNS-like_sf"/>
</dbReference>
<evidence type="ECO:0000259" key="1">
    <source>
        <dbReference type="Pfam" id="PF03171"/>
    </source>
</evidence>
<evidence type="ECO:0008006" key="5">
    <source>
        <dbReference type="Google" id="ProtNLM"/>
    </source>
</evidence>
<dbReference type="InterPro" id="IPR044861">
    <property type="entry name" value="IPNS-like_FE2OG_OXY"/>
</dbReference>
<dbReference type="Pfam" id="PF14226">
    <property type="entry name" value="DIOX_N"/>
    <property type="match status" value="1"/>
</dbReference>
<dbReference type="EMBL" id="CP118375">
    <property type="protein sequence ID" value="WFD41734.1"/>
    <property type="molecule type" value="Genomic_DNA"/>
</dbReference>
<feature type="domain" description="Non-haem dioxygenase N-terminal" evidence="2">
    <location>
        <begin position="31"/>
        <end position="134"/>
    </location>
</feature>
<dbReference type="Pfam" id="PF03171">
    <property type="entry name" value="2OG-FeII_Oxy"/>
    <property type="match status" value="1"/>
</dbReference>
<dbReference type="SUPFAM" id="SSF51197">
    <property type="entry name" value="Clavaminate synthase-like"/>
    <property type="match status" value="1"/>
</dbReference>
<gene>
    <name evidence="3" type="ORF">MPSI1_000370</name>
</gene>
<dbReference type="InterPro" id="IPR026992">
    <property type="entry name" value="DIOX_N"/>
</dbReference>
<evidence type="ECO:0000313" key="3">
    <source>
        <dbReference type="EMBL" id="WFD41734.1"/>
    </source>
</evidence>
<accession>A0AAF0F7Z7</accession>
<dbReference type="InterPro" id="IPR050231">
    <property type="entry name" value="Iron_ascorbate_oxido_reductase"/>
</dbReference>